<proteinExistence type="predicted"/>
<dbReference type="EMBL" id="UINC01221409">
    <property type="protein sequence ID" value="SVE49733.1"/>
    <property type="molecule type" value="Genomic_DNA"/>
</dbReference>
<feature type="non-terminal residue" evidence="1">
    <location>
        <position position="38"/>
    </location>
</feature>
<protein>
    <submittedName>
        <fullName evidence="1">Uncharacterized protein</fullName>
    </submittedName>
</protein>
<gene>
    <name evidence="1" type="ORF">METZ01_LOCUS502587</name>
</gene>
<dbReference type="AlphaFoldDB" id="A0A383DZT4"/>
<accession>A0A383DZT4</accession>
<evidence type="ECO:0000313" key="1">
    <source>
        <dbReference type="EMBL" id="SVE49733.1"/>
    </source>
</evidence>
<organism evidence="1">
    <name type="scientific">marine metagenome</name>
    <dbReference type="NCBI Taxonomy" id="408172"/>
    <lineage>
        <taxon>unclassified sequences</taxon>
        <taxon>metagenomes</taxon>
        <taxon>ecological metagenomes</taxon>
    </lineage>
</organism>
<sequence>MLTTVRLSVVILTCVVVAASASDDPFSEDYFIARSRFR</sequence>
<reference evidence="1" key="1">
    <citation type="submission" date="2018-05" db="EMBL/GenBank/DDBJ databases">
        <authorList>
            <person name="Lanie J.A."/>
            <person name="Ng W.-L."/>
            <person name="Kazmierczak K.M."/>
            <person name="Andrzejewski T.M."/>
            <person name="Davidsen T.M."/>
            <person name="Wayne K.J."/>
            <person name="Tettelin H."/>
            <person name="Glass J.I."/>
            <person name="Rusch D."/>
            <person name="Podicherti R."/>
            <person name="Tsui H.-C.T."/>
            <person name="Winkler M.E."/>
        </authorList>
    </citation>
    <scope>NUCLEOTIDE SEQUENCE</scope>
</reference>
<name>A0A383DZT4_9ZZZZ</name>